<dbReference type="Gene3D" id="1.10.10.2840">
    <property type="entry name" value="PucR C-terminal helix-turn-helix domain"/>
    <property type="match status" value="1"/>
</dbReference>
<evidence type="ECO:0000313" key="5">
    <source>
        <dbReference type="EMBL" id="MCH6269002.1"/>
    </source>
</evidence>
<dbReference type="InterPro" id="IPR041522">
    <property type="entry name" value="CdaR_GGDEF"/>
</dbReference>
<reference evidence="4" key="1">
    <citation type="submission" date="2021-05" db="EMBL/GenBank/DDBJ databases">
        <title>Novel Bacillus species.</title>
        <authorList>
            <person name="Liu G."/>
        </authorList>
    </citation>
    <scope>NUCLEOTIDE SEQUENCE</scope>
    <source>
        <strain evidence="4 6">FJAT-50051</strain>
    </source>
</reference>
<evidence type="ECO:0000313" key="4">
    <source>
        <dbReference type="EMBL" id="MBS4187667.1"/>
    </source>
</evidence>
<feature type="domain" description="CdaR GGDEF-like" evidence="3">
    <location>
        <begin position="166"/>
        <end position="291"/>
    </location>
</feature>
<dbReference type="AlphaFoldDB" id="A0A942T9I9"/>
<dbReference type="PANTHER" id="PTHR33744:SF1">
    <property type="entry name" value="DNA-BINDING TRANSCRIPTIONAL ACTIVATOR ADER"/>
    <property type="match status" value="1"/>
</dbReference>
<dbReference type="Proteomes" id="UP000677265">
    <property type="component" value="Unassembled WGS sequence"/>
</dbReference>
<dbReference type="InterPro" id="IPR042070">
    <property type="entry name" value="PucR_C-HTH_sf"/>
</dbReference>
<accession>A0A942T9I9</accession>
<sequence>MGKDSNSFVHIDSLEELVDTISDLLGCPVTVEDVNFRLLAYSSHEKVTDAGRIATIINRQVPEIIINGLWRDGVIQQLKNSDNPIRVSPIDEAGFGSRIAIAVRNGNDLLGHIWVIGSGHADEEWQTQLLKEAAEAVGIKLLQLRSRRKNEHEGYHRFFQQILSGEINTQERIKERALQVKVSLPPEFSVIVFESPEEISESMYRQIAYLANTSKSVQVIMSSNEGQRLIFLVNPDARKGTPNKNCSSFISSAISQMTEKLGASGFIGGCGCVYSNYRKIQTSYQEALTVIGIKRKLPEETKGIFHYPQLGFLRFIPAILEKNADEAYQNQALQKIGEYDQQGNSNLLKTLEIYLKHDNIKETASALHIHINTLNYRLKRIEEIGEIDLMDPMQKLILYFDLKTEKFLT</sequence>
<evidence type="ECO:0000259" key="2">
    <source>
        <dbReference type="Pfam" id="PF13556"/>
    </source>
</evidence>
<dbReference type="EMBL" id="JAGYPE020000075">
    <property type="protein sequence ID" value="MCH6269002.1"/>
    <property type="molecule type" value="Genomic_DNA"/>
</dbReference>
<gene>
    <name evidence="5" type="ORF">KHB02_026070</name>
    <name evidence="4" type="ORF">KHB02_40545</name>
</gene>
<evidence type="ECO:0000256" key="1">
    <source>
        <dbReference type="ARBA" id="ARBA00006754"/>
    </source>
</evidence>
<protein>
    <submittedName>
        <fullName evidence="5">Helix-turn-helix domain-containing protein</fullName>
    </submittedName>
    <submittedName>
        <fullName evidence="4">PucR family transcriptional regulator</fullName>
    </submittedName>
</protein>
<dbReference type="Pfam" id="PF17853">
    <property type="entry name" value="GGDEF_2"/>
    <property type="match status" value="1"/>
</dbReference>
<evidence type="ECO:0000313" key="6">
    <source>
        <dbReference type="Proteomes" id="UP000677265"/>
    </source>
</evidence>
<dbReference type="InterPro" id="IPR025736">
    <property type="entry name" value="PucR_C-HTH_dom"/>
</dbReference>
<name>A0A942T9I9_9BACI</name>
<proteinExistence type="inferred from homology"/>
<comment type="similarity">
    <text evidence="1">Belongs to the CdaR family.</text>
</comment>
<organism evidence="4">
    <name type="scientific">Neobacillus citreus</name>
    <dbReference type="NCBI Taxonomy" id="2833578"/>
    <lineage>
        <taxon>Bacteria</taxon>
        <taxon>Bacillati</taxon>
        <taxon>Bacillota</taxon>
        <taxon>Bacilli</taxon>
        <taxon>Bacillales</taxon>
        <taxon>Bacillaceae</taxon>
        <taxon>Neobacillus</taxon>
    </lineage>
</organism>
<comment type="caution">
    <text evidence="4">The sequence shown here is derived from an EMBL/GenBank/DDBJ whole genome shotgun (WGS) entry which is preliminary data.</text>
</comment>
<keyword evidence="6" id="KW-1185">Reference proteome</keyword>
<evidence type="ECO:0000259" key="3">
    <source>
        <dbReference type="Pfam" id="PF17853"/>
    </source>
</evidence>
<dbReference type="InterPro" id="IPR051448">
    <property type="entry name" value="CdaR-like_regulators"/>
</dbReference>
<feature type="domain" description="PucR C-terminal helix-turn-helix" evidence="2">
    <location>
        <begin position="347"/>
        <end position="403"/>
    </location>
</feature>
<dbReference type="EMBL" id="JAGYPE010000009">
    <property type="protein sequence ID" value="MBS4187667.1"/>
    <property type="molecule type" value="Genomic_DNA"/>
</dbReference>
<dbReference type="Pfam" id="PF13556">
    <property type="entry name" value="HTH_30"/>
    <property type="match status" value="1"/>
</dbReference>
<dbReference type="RefSeq" id="WP_213147508.1">
    <property type="nucleotide sequence ID" value="NZ_JAGYPE020000075.1"/>
</dbReference>
<dbReference type="PANTHER" id="PTHR33744">
    <property type="entry name" value="CARBOHYDRATE DIACID REGULATOR"/>
    <property type="match status" value="1"/>
</dbReference>